<sequence length="282" mass="33246">MALIKIQAEQNFNRLVKENEGIEDPRFSTIQTSLPPPIDPQRIQRLQEHNVNGRSNEPSNQMGSMAPPPNLDTQFKQLDEVAPKEYEQILKDLDGEEQPFKTSPEEDALQQQIFDYNYDTNMPRQYQQSAPTYQRYVDDFSDIASIREEERGIVNQNRYNKFYQKPFYPISQFQKDQMQQINAEYQVGEQLQENNDEVINGLKYLVGSTGWGKQPINAYFNKQHYPDRTFQWYTNEGQTVLRQVKVKLNKQQLLNMPAKKKNYIKTKVIKKSLKAQKQLRKK</sequence>
<organism evidence="2 3">
    <name type="scientific">Streblomastix strix</name>
    <dbReference type="NCBI Taxonomy" id="222440"/>
    <lineage>
        <taxon>Eukaryota</taxon>
        <taxon>Metamonada</taxon>
        <taxon>Preaxostyla</taxon>
        <taxon>Oxymonadida</taxon>
        <taxon>Streblomastigidae</taxon>
        <taxon>Streblomastix</taxon>
    </lineage>
</organism>
<dbReference type="Proteomes" id="UP000324800">
    <property type="component" value="Unassembled WGS sequence"/>
</dbReference>
<accession>A0A5J4WKB5</accession>
<gene>
    <name evidence="2" type="ORF">EZS28_008971</name>
</gene>
<reference evidence="2 3" key="1">
    <citation type="submission" date="2019-03" db="EMBL/GenBank/DDBJ databases">
        <title>Single cell metagenomics reveals metabolic interactions within the superorganism composed of flagellate Streblomastix strix and complex community of Bacteroidetes bacteria on its surface.</title>
        <authorList>
            <person name="Treitli S.C."/>
            <person name="Kolisko M."/>
            <person name="Husnik F."/>
            <person name="Keeling P."/>
            <person name="Hampl V."/>
        </authorList>
    </citation>
    <scope>NUCLEOTIDE SEQUENCE [LARGE SCALE GENOMIC DNA]</scope>
    <source>
        <strain evidence="2">ST1C</strain>
    </source>
</reference>
<dbReference type="EMBL" id="SNRW01001668">
    <property type="protein sequence ID" value="KAA6395497.1"/>
    <property type="molecule type" value="Genomic_DNA"/>
</dbReference>
<comment type="caution">
    <text evidence="2">The sequence shown here is derived from an EMBL/GenBank/DDBJ whole genome shotgun (WGS) entry which is preliminary data.</text>
</comment>
<name>A0A5J4WKB5_9EUKA</name>
<proteinExistence type="predicted"/>
<evidence type="ECO:0000313" key="2">
    <source>
        <dbReference type="EMBL" id="KAA6395497.1"/>
    </source>
</evidence>
<evidence type="ECO:0000313" key="3">
    <source>
        <dbReference type="Proteomes" id="UP000324800"/>
    </source>
</evidence>
<feature type="region of interest" description="Disordered" evidence="1">
    <location>
        <begin position="52"/>
        <end position="72"/>
    </location>
</feature>
<feature type="compositionally biased region" description="Polar residues" evidence="1">
    <location>
        <begin position="52"/>
        <end position="63"/>
    </location>
</feature>
<protein>
    <submittedName>
        <fullName evidence="2">Uncharacterized protein</fullName>
    </submittedName>
</protein>
<dbReference type="AlphaFoldDB" id="A0A5J4WKB5"/>
<evidence type="ECO:0000256" key="1">
    <source>
        <dbReference type="SAM" id="MobiDB-lite"/>
    </source>
</evidence>